<protein>
    <submittedName>
        <fullName evidence="3">Uncharacterized protein</fullName>
    </submittedName>
</protein>
<keyword evidence="4" id="KW-1185">Reference proteome</keyword>
<feature type="region of interest" description="Disordered" evidence="1">
    <location>
        <begin position="77"/>
        <end position="113"/>
    </location>
</feature>
<evidence type="ECO:0000313" key="4">
    <source>
        <dbReference type="Proteomes" id="UP000832097"/>
    </source>
</evidence>
<evidence type="ECO:0000256" key="2">
    <source>
        <dbReference type="SAM" id="Phobius"/>
    </source>
</evidence>
<keyword evidence="2" id="KW-0472">Membrane</keyword>
<feature type="compositionally biased region" description="Low complexity" evidence="1">
    <location>
        <begin position="100"/>
        <end position="109"/>
    </location>
</feature>
<reference evidence="3 4" key="1">
    <citation type="submission" date="2022-03" db="EMBL/GenBank/DDBJ databases">
        <title>Mucilaginibacter sp. isolated from the gut of Protaetia brevitarsis seulensis larvae.</title>
        <authorList>
            <person name="Won M."/>
            <person name="Kim S.-J."/>
            <person name="Kwon S.-W."/>
        </authorList>
    </citation>
    <scope>NUCLEOTIDE SEQUENCE [LARGE SCALE GENOMIC DNA]</scope>
    <source>
        <strain evidence="3 4">CFWR-12</strain>
    </source>
</reference>
<feature type="transmembrane region" description="Helical" evidence="2">
    <location>
        <begin position="44"/>
        <end position="63"/>
    </location>
</feature>
<evidence type="ECO:0000313" key="3">
    <source>
        <dbReference type="EMBL" id="UOE44584.1"/>
    </source>
</evidence>
<accession>A0ABY4BZN3</accession>
<name>A0ABY4BZN3_9MICO</name>
<dbReference type="Proteomes" id="UP000832097">
    <property type="component" value="Chromosome"/>
</dbReference>
<sequence length="259" mass="25532">MSDPDDRIGEALRHDADRSAPRPIDLDAVLAGSRAARRRRRRTIVGGSVTAVALVAIVGIAMGPPLGFGTASISDAPASETATGEAATDASGDRGDDAAPDAVAPQDGPEPGDVALGTLEQATACGRPAPQAASVDGLELVVTSAVLDAEGVGEVTAELSTALGAARTVRISGAPSAMVAADGSVVWLASGAGVEEVVLRPGSPAVISVPVQAADCTAGDEPLAPGAYDVVVVVDVAIDGRVNPVRLVSAAVPVAWAGN</sequence>
<evidence type="ECO:0000256" key="1">
    <source>
        <dbReference type="SAM" id="MobiDB-lite"/>
    </source>
</evidence>
<dbReference type="RefSeq" id="WP_243556503.1">
    <property type="nucleotide sequence ID" value="NZ_CP094528.1"/>
</dbReference>
<dbReference type="EMBL" id="CP094528">
    <property type="protein sequence ID" value="UOE44584.1"/>
    <property type="molecule type" value="Genomic_DNA"/>
</dbReference>
<keyword evidence="2" id="KW-0812">Transmembrane</keyword>
<organism evidence="3 4">
    <name type="scientific">Agromyces larvae</name>
    <dbReference type="NCBI Taxonomy" id="2929802"/>
    <lineage>
        <taxon>Bacteria</taxon>
        <taxon>Bacillati</taxon>
        <taxon>Actinomycetota</taxon>
        <taxon>Actinomycetes</taxon>
        <taxon>Micrococcales</taxon>
        <taxon>Microbacteriaceae</taxon>
        <taxon>Agromyces</taxon>
    </lineage>
</organism>
<keyword evidence="2" id="KW-1133">Transmembrane helix</keyword>
<gene>
    <name evidence="3" type="ORF">MTO99_01970</name>
</gene>
<proteinExistence type="predicted"/>